<dbReference type="PRINTS" id="PR00455">
    <property type="entry name" value="HTHTETR"/>
</dbReference>
<dbReference type="Proteomes" id="UP000183685">
    <property type="component" value="Unassembled WGS sequence"/>
</dbReference>
<dbReference type="GO" id="GO:0000976">
    <property type="term" value="F:transcription cis-regulatory region binding"/>
    <property type="evidence" value="ECO:0007669"/>
    <property type="project" value="TreeGrafter"/>
</dbReference>
<keyword evidence="3" id="KW-0804">Transcription</keyword>
<dbReference type="SUPFAM" id="SSF46689">
    <property type="entry name" value="Homeodomain-like"/>
    <property type="match status" value="1"/>
</dbReference>
<dbReference type="EMBL" id="FNAK01000006">
    <property type="protein sequence ID" value="SDE40136.1"/>
    <property type="molecule type" value="Genomic_DNA"/>
</dbReference>
<dbReference type="Gene3D" id="1.10.357.10">
    <property type="entry name" value="Tetracycline Repressor, domain 2"/>
    <property type="match status" value="1"/>
</dbReference>
<keyword evidence="2 4" id="KW-0238">DNA-binding</keyword>
<dbReference type="InterPro" id="IPR050109">
    <property type="entry name" value="HTH-type_TetR-like_transc_reg"/>
</dbReference>
<keyword evidence="7" id="KW-1185">Reference proteome</keyword>
<feature type="DNA-binding region" description="H-T-H motif" evidence="4">
    <location>
        <begin position="33"/>
        <end position="52"/>
    </location>
</feature>
<gene>
    <name evidence="6" type="ORF">SAMN04488071_2852</name>
</gene>
<dbReference type="AlphaFoldDB" id="A0A1G7CN87"/>
<dbReference type="RefSeq" id="WP_068306686.1">
    <property type="nucleotide sequence ID" value="NZ_DAIOMO010000001.1"/>
</dbReference>
<sequence length="218" mass="24604">MAKTKENRRVKRKDRILDAAEALFAKHGFDGVSMRMVAVKAEVDLALASYHFGNKRGLFDAILLRRAGVLNQTRLEALEKCQQEAGEAGPTVEAIIDAYLKPLLAFGYEEDEGWRHYFELVAQVNNSPEWGGQLMTKYFDPLARRFMDALKKALPDSEPQNLYWAYHFLSGALTLTFANTGRIDKLSDGIARSKDMVGAYERMVPFITAGFMQICTKK</sequence>
<dbReference type="InterPro" id="IPR041586">
    <property type="entry name" value="PsrA_TetR_C"/>
</dbReference>
<name>A0A1G7CN87_9PROT</name>
<evidence type="ECO:0000313" key="6">
    <source>
        <dbReference type="EMBL" id="SDE40136.1"/>
    </source>
</evidence>
<dbReference type="PROSITE" id="PS50977">
    <property type="entry name" value="HTH_TETR_2"/>
    <property type="match status" value="1"/>
</dbReference>
<evidence type="ECO:0000313" key="7">
    <source>
        <dbReference type="Proteomes" id="UP000183685"/>
    </source>
</evidence>
<evidence type="ECO:0000256" key="1">
    <source>
        <dbReference type="ARBA" id="ARBA00023015"/>
    </source>
</evidence>
<feature type="domain" description="HTH tetR-type" evidence="5">
    <location>
        <begin position="10"/>
        <end position="70"/>
    </location>
</feature>
<protein>
    <submittedName>
        <fullName evidence="6">Transcriptional regulator, TetR family</fullName>
    </submittedName>
</protein>
<dbReference type="STRING" id="637679.GCA_001550055_03069"/>
<dbReference type="Pfam" id="PF00440">
    <property type="entry name" value="TetR_N"/>
    <property type="match status" value="1"/>
</dbReference>
<dbReference type="InterPro" id="IPR036271">
    <property type="entry name" value="Tet_transcr_reg_TetR-rel_C_sf"/>
</dbReference>
<accession>A0A1G7CN87</accession>
<dbReference type="GO" id="GO:0003700">
    <property type="term" value="F:DNA-binding transcription factor activity"/>
    <property type="evidence" value="ECO:0007669"/>
    <property type="project" value="TreeGrafter"/>
</dbReference>
<dbReference type="OrthoDB" id="2356263at2"/>
<dbReference type="PANTHER" id="PTHR30055:SF234">
    <property type="entry name" value="HTH-TYPE TRANSCRIPTIONAL REGULATOR BETI"/>
    <property type="match status" value="1"/>
</dbReference>
<dbReference type="SUPFAM" id="SSF48498">
    <property type="entry name" value="Tetracyclin repressor-like, C-terminal domain"/>
    <property type="match status" value="1"/>
</dbReference>
<dbReference type="PANTHER" id="PTHR30055">
    <property type="entry name" value="HTH-TYPE TRANSCRIPTIONAL REGULATOR RUTR"/>
    <property type="match status" value="1"/>
</dbReference>
<proteinExistence type="predicted"/>
<dbReference type="InterPro" id="IPR009057">
    <property type="entry name" value="Homeodomain-like_sf"/>
</dbReference>
<dbReference type="Pfam" id="PF17939">
    <property type="entry name" value="TetR_C_30"/>
    <property type="match status" value="1"/>
</dbReference>
<evidence type="ECO:0000256" key="2">
    <source>
        <dbReference type="ARBA" id="ARBA00023125"/>
    </source>
</evidence>
<organism evidence="6 7">
    <name type="scientific">Kordiimonas lacus</name>
    <dbReference type="NCBI Taxonomy" id="637679"/>
    <lineage>
        <taxon>Bacteria</taxon>
        <taxon>Pseudomonadati</taxon>
        <taxon>Pseudomonadota</taxon>
        <taxon>Alphaproteobacteria</taxon>
        <taxon>Kordiimonadales</taxon>
        <taxon>Kordiimonadaceae</taxon>
        <taxon>Kordiimonas</taxon>
    </lineage>
</organism>
<evidence type="ECO:0000256" key="4">
    <source>
        <dbReference type="PROSITE-ProRule" id="PRU00335"/>
    </source>
</evidence>
<keyword evidence="1" id="KW-0805">Transcription regulation</keyword>
<reference evidence="6 7" key="1">
    <citation type="submission" date="2016-10" db="EMBL/GenBank/DDBJ databases">
        <authorList>
            <person name="de Groot N.N."/>
        </authorList>
    </citation>
    <scope>NUCLEOTIDE SEQUENCE [LARGE SCALE GENOMIC DNA]</scope>
    <source>
        <strain evidence="6 7">CGMCC 1.9109</strain>
    </source>
</reference>
<dbReference type="InterPro" id="IPR001647">
    <property type="entry name" value="HTH_TetR"/>
</dbReference>
<evidence type="ECO:0000259" key="5">
    <source>
        <dbReference type="PROSITE" id="PS50977"/>
    </source>
</evidence>
<evidence type="ECO:0000256" key="3">
    <source>
        <dbReference type="ARBA" id="ARBA00023163"/>
    </source>
</evidence>